<dbReference type="InterPro" id="IPR000182">
    <property type="entry name" value="GNAT_dom"/>
</dbReference>
<dbReference type="Proteomes" id="UP001139199">
    <property type="component" value="Unassembled WGS sequence"/>
</dbReference>
<dbReference type="Gene3D" id="3.40.630.30">
    <property type="match status" value="1"/>
</dbReference>
<comment type="caution">
    <text evidence="2">The sequence shown here is derived from an EMBL/GenBank/DDBJ whole genome shotgun (WGS) entry which is preliminary data.</text>
</comment>
<dbReference type="PANTHER" id="PTHR43792:SF1">
    <property type="entry name" value="N-ACETYLTRANSFERASE DOMAIN-CONTAINING PROTEIN"/>
    <property type="match status" value="1"/>
</dbReference>
<dbReference type="InterPro" id="IPR051531">
    <property type="entry name" value="N-acetyltransferase"/>
</dbReference>
<sequence length="169" mass="19396">MVEETQRLILEKFSKNDAPFFLELVNSPNWIKYIGDRNTKTIQDAEKRIENGHLKSYNTNDFGFYKVLLKAENNKPIGTCGIIKRDELPEVDLGFAFLPEYEGLGFGFEASEKVIKLAKNKFNLKKLIAIVTAKNKNSTKLLRKLGFVFKKDIILFDDASELQLFAKKL</sequence>
<dbReference type="Pfam" id="PF13302">
    <property type="entry name" value="Acetyltransf_3"/>
    <property type="match status" value="1"/>
</dbReference>
<organism evidence="2 3">
    <name type="scientific">Neotamlana laminarinivorans</name>
    <dbReference type="NCBI Taxonomy" id="2883124"/>
    <lineage>
        <taxon>Bacteria</taxon>
        <taxon>Pseudomonadati</taxon>
        <taxon>Bacteroidota</taxon>
        <taxon>Flavobacteriia</taxon>
        <taxon>Flavobacteriales</taxon>
        <taxon>Flavobacteriaceae</taxon>
        <taxon>Neotamlana</taxon>
    </lineage>
</organism>
<protein>
    <submittedName>
        <fullName evidence="2">GNAT family N-acetyltransferase</fullName>
    </submittedName>
</protein>
<reference evidence="2" key="1">
    <citation type="submission" date="2021-10" db="EMBL/GenBank/DDBJ databases">
        <title>Tamlana sargassums sp. nov., and Tamlana laminarinivorans sp. nov., two new bacteria isolated from the brown alga.</title>
        <authorList>
            <person name="Li J."/>
        </authorList>
    </citation>
    <scope>NUCLEOTIDE SEQUENCE</scope>
    <source>
        <strain evidence="2">PT2-4</strain>
    </source>
</reference>
<evidence type="ECO:0000259" key="1">
    <source>
        <dbReference type="PROSITE" id="PS51186"/>
    </source>
</evidence>
<evidence type="ECO:0000313" key="3">
    <source>
        <dbReference type="Proteomes" id="UP001139199"/>
    </source>
</evidence>
<dbReference type="GO" id="GO:0016747">
    <property type="term" value="F:acyltransferase activity, transferring groups other than amino-acyl groups"/>
    <property type="evidence" value="ECO:0007669"/>
    <property type="project" value="InterPro"/>
</dbReference>
<feature type="domain" description="N-acetyltransferase" evidence="1">
    <location>
        <begin position="8"/>
        <end position="167"/>
    </location>
</feature>
<accession>A0A9X1HY74</accession>
<keyword evidence="3" id="KW-1185">Reference proteome</keyword>
<dbReference type="SUPFAM" id="SSF55729">
    <property type="entry name" value="Acyl-CoA N-acyltransferases (Nat)"/>
    <property type="match status" value="1"/>
</dbReference>
<dbReference type="AlphaFoldDB" id="A0A9X1HY74"/>
<dbReference type="RefSeq" id="WP_226541397.1">
    <property type="nucleotide sequence ID" value="NZ_JAJAPW010000002.1"/>
</dbReference>
<name>A0A9X1HY74_9FLAO</name>
<proteinExistence type="predicted"/>
<dbReference type="EMBL" id="JAJAPW010000002">
    <property type="protein sequence ID" value="MCB4798070.1"/>
    <property type="molecule type" value="Genomic_DNA"/>
</dbReference>
<dbReference type="InterPro" id="IPR016181">
    <property type="entry name" value="Acyl_CoA_acyltransferase"/>
</dbReference>
<evidence type="ECO:0000313" key="2">
    <source>
        <dbReference type="EMBL" id="MCB4798070.1"/>
    </source>
</evidence>
<dbReference type="PANTHER" id="PTHR43792">
    <property type="entry name" value="GNAT FAMILY, PUTATIVE (AFU_ORTHOLOGUE AFUA_3G00765)-RELATED-RELATED"/>
    <property type="match status" value="1"/>
</dbReference>
<dbReference type="PROSITE" id="PS51186">
    <property type="entry name" value="GNAT"/>
    <property type="match status" value="1"/>
</dbReference>
<gene>
    <name evidence="2" type="ORF">LG649_04395</name>
</gene>